<name>A0ABD1VCC5_9LAMI</name>
<feature type="domain" description="SWIM-type" evidence="7">
    <location>
        <begin position="769"/>
        <end position="801"/>
    </location>
</feature>
<keyword evidence="9" id="KW-1185">Reference proteome</keyword>
<dbReference type="InterPro" id="IPR018289">
    <property type="entry name" value="MULE_transposase_dom"/>
</dbReference>
<keyword evidence="3" id="KW-0862">Zinc</keyword>
<evidence type="ECO:0000256" key="1">
    <source>
        <dbReference type="ARBA" id="ARBA00022723"/>
    </source>
</evidence>
<reference evidence="9" key="1">
    <citation type="submission" date="2024-07" db="EMBL/GenBank/DDBJ databases">
        <title>Two chromosome-level genome assemblies of Korean endemic species Abeliophyllum distichum and Forsythia ovata (Oleaceae).</title>
        <authorList>
            <person name="Jang H."/>
        </authorList>
    </citation>
    <scope>NUCLEOTIDE SEQUENCE [LARGE SCALE GENOMIC DNA]</scope>
</reference>
<dbReference type="AlphaFoldDB" id="A0ABD1VCC5"/>
<feature type="compositionally biased region" description="Basic and acidic residues" evidence="5">
    <location>
        <begin position="279"/>
        <end position="291"/>
    </location>
</feature>
<dbReference type="PANTHER" id="PTHR31973:SF199">
    <property type="entry name" value="SWIM-TYPE DOMAIN-CONTAINING PROTEIN"/>
    <property type="match status" value="1"/>
</dbReference>
<dbReference type="GO" id="GO:0008270">
    <property type="term" value="F:zinc ion binding"/>
    <property type="evidence" value="ECO:0007669"/>
    <property type="project" value="UniProtKB-KW"/>
</dbReference>
<proteinExistence type="predicted"/>
<sequence>MVARLRGKNLVPVYGENTKQFTIAWHYGGRFFVKPNNVKYEHGKVEYMDYVEVDDLKKLTVDVVDMFMRYLGYKLPVGVLYKREMMSLLNGLVRIKNMEDVRIMLEGVNRSRLLEVYLVPPAQTFALPWESPIRKWKTNVVIEEIVEPISIRVPESQPRSGDEPPIDQQSEDAYVPQSEDQEWAGVNWEELIDGVCRGQWDEDFIDSFVHRSGQADLSPDSEEGGNVSGRPEHSDHSGASEHDNLMDSDYETNEGNDHESQPTNAAASHVNVDMSGLGDLHDEPVEAHDTDYGESDELESLGSDGESRSAKRSREAEFNTNVDMNNPQFTTGLVFETKRILIDAVKEYSVINNKELKWKRNDKQRFRAVCKHSGCPFVLYARVMRDKTSWEIRTLNDDHTCPSAFNNKRVSSTYMARKYASAFRSDPDIRLHGFRDTVKQDCNVDISKWTFYRTKKKCFNLIRGSILDQYRLLYDYCEQLKSTNAGSTVVLERNEQEFKRLYVCLAACKVGFLGGCRKVIGLDGCFLKSEYGGQLLSAVGIDGNNAMFPIAYAVVDTENGENWTWFLSLLGSDLQIGNPFQWTFISDKQKGLIQAVRTLFEESEHRTCVRHLYNNFKLNHKGMVLKHTLWNAARATNVPMWQKEMEVLKELNSEAFEWLNTKPAHQWSRSHFREAQKCDILLNNLCEAFNSSIVNAREKPILAMLEQIRFNLMIRMVNKKEEPAKWKSDVGPRIEKIIEKHRKSLRYLHATYSGDKRFEVRNIHSGHINAVDLVAKTCSCRSWQLSGVPCGHVICSLESRGMSSDLMMYVSDCYKKDAYLRTYSPSICPMTGPELWPNPGQHPLAPPPIKKMPGRPKKARRREPDEVQSSSSKVRRTWMKMRCRKCGKEGHNKRSCKQPQGGEGSDNADV</sequence>
<keyword evidence="2 4" id="KW-0863">Zinc-finger</keyword>
<feature type="compositionally biased region" description="Basic and acidic residues" evidence="5">
    <location>
        <begin position="230"/>
        <end position="245"/>
    </location>
</feature>
<dbReference type="SMART" id="SM00575">
    <property type="entry name" value="ZnF_PMZ"/>
    <property type="match status" value="1"/>
</dbReference>
<evidence type="ECO:0000313" key="9">
    <source>
        <dbReference type="Proteomes" id="UP001604336"/>
    </source>
</evidence>
<feature type="domain" description="CCHC-type" evidence="6">
    <location>
        <begin position="882"/>
        <end position="898"/>
    </location>
</feature>
<feature type="compositionally biased region" description="Basic residues" evidence="5">
    <location>
        <begin position="852"/>
        <end position="861"/>
    </location>
</feature>
<dbReference type="PROSITE" id="PS50158">
    <property type="entry name" value="ZF_CCHC"/>
    <property type="match status" value="1"/>
</dbReference>
<dbReference type="InterPro" id="IPR007527">
    <property type="entry name" value="Znf_SWIM"/>
</dbReference>
<dbReference type="Pfam" id="PF03108">
    <property type="entry name" value="DBD_Tnp_Mut"/>
    <property type="match status" value="1"/>
</dbReference>
<gene>
    <name evidence="8" type="ORF">Adt_07594</name>
</gene>
<evidence type="ECO:0000313" key="8">
    <source>
        <dbReference type="EMBL" id="KAL2534243.1"/>
    </source>
</evidence>
<evidence type="ECO:0000256" key="2">
    <source>
        <dbReference type="ARBA" id="ARBA00022771"/>
    </source>
</evidence>
<dbReference type="PANTHER" id="PTHR31973">
    <property type="entry name" value="POLYPROTEIN, PUTATIVE-RELATED"/>
    <property type="match status" value="1"/>
</dbReference>
<organism evidence="8 9">
    <name type="scientific">Abeliophyllum distichum</name>
    <dbReference type="NCBI Taxonomy" id="126358"/>
    <lineage>
        <taxon>Eukaryota</taxon>
        <taxon>Viridiplantae</taxon>
        <taxon>Streptophyta</taxon>
        <taxon>Embryophyta</taxon>
        <taxon>Tracheophyta</taxon>
        <taxon>Spermatophyta</taxon>
        <taxon>Magnoliopsida</taxon>
        <taxon>eudicotyledons</taxon>
        <taxon>Gunneridae</taxon>
        <taxon>Pentapetalae</taxon>
        <taxon>asterids</taxon>
        <taxon>lamiids</taxon>
        <taxon>Lamiales</taxon>
        <taxon>Oleaceae</taxon>
        <taxon>Forsythieae</taxon>
        <taxon>Abeliophyllum</taxon>
    </lineage>
</organism>
<dbReference type="InterPro" id="IPR058594">
    <property type="entry name" value="PB1-like_dom_pln"/>
</dbReference>
<dbReference type="InterPro" id="IPR006564">
    <property type="entry name" value="Znf_PMZ"/>
</dbReference>
<dbReference type="InterPro" id="IPR001878">
    <property type="entry name" value="Znf_CCHC"/>
</dbReference>
<dbReference type="InterPro" id="IPR004332">
    <property type="entry name" value="Transposase_MuDR"/>
</dbReference>
<accession>A0ABD1VCC5</accession>
<comment type="caution">
    <text evidence="8">The sequence shown here is derived from an EMBL/GenBank/DDBJ whole genome shotgun (WGS) entry which is preliminary data.</text>
</comment>
<protein>
    <submittedName>
        <fullName evidence="8">MuDR family transposase</fullName>
    </submittedName>
</protein>
<feature type="region of interest" description="Disordered" evidence="5">
    <location>
        <begin position="153"/>
        <end position="180"/>
    </location>
</feature>
<feature type="region of interest" description="Disordered" evidence="5">
    <location>
        <begin position="212"/>
        <end position="317"/>
    </location>
</feature>
<dbReference type="Pfam" id="PF26130">
    <property type="entry name" value="PB1-like"/>
    <property type="match status" value="1"/>
</dbReference>
<dbReference type="PROSITE" id="PS50966">
    <property type="entry name" value="ZF_SWIM"/>
    <property type="match status" value="1"/>
</dbReference>
<feature type="compositionally biased region" description="Basic and acidic residues" evidence="5">
    <location>
        <begin position="305"/>
        <end position="317"/>
    </location>
</feature>
<keyword evidence="1" id="KW-0479">Metal-binding</keyword>
<evidence type="ECO:0000256" key="4">
    <source>
        <dbReference type="PROSITE-ProRule" id="PRU00047"/>
    </source>
</evidence>
<feature type="compositionally biased region" description="Basic residues" evidence="5">
    <location>
        <begin position="873"/>
        <end position="885"/>
    </location>
</feature>
<dbReference type="EMBL" id="JBFOLK010000002">
    <property type="protein sequence ID" value="KAL2534243.1"/>
    <property type="molecule type" value="Genomic_DNA"/>
</dbReference>
<evidence type="ECO:0000259" key="6">
    <source>
        <dbReference type="PROSITE" id="PS50158"/>
    </source>
</evidence>
<dbReference type="Pfam" id="PF10551">
    <property type="entry name" value="MULE"/>
    <property type="match status" value="1"/>
</dbReference>
<evidence type="ECO:0000256" key="3">
    <source>
        <dbReference type="ARBA" id="ARBA00022833"/>
    </source>
</evidence>
<evidence type="ECO:0000259" key="7">
    <source>
        <dbReference type="PROSITE" id="PS50966"/>
    </source>
</evidence>
<dbReference type="Pfam" id="PF04434">
    <property type="entry name" value="SWIM"/>
    <property type="match status" value="1"/>
</dbReference>
<evidence type="ECO:0000256" key="5">
    <source>
        <dbReference type="SAM" id="MobiDB-lite"/>
    </source>
</evidence>
<feature type="region of interest" description="Disordered" evidence="5">
    <location>
        <begin position="838"/>
        <end position="910"/>
    </location>
</feature>
<dbReference type="Proteomes" id="UP001604336">
    <property type="component" value="Unassembled WGS sequence"/>
</dbReference>